<dbReference type="Pfam" id="PF12375">
    <property type="entry name" value="DUF3653"/>
    <property type="match status" value="1"/>
</dbReference>
<protein>
    <submittedName>
        <fullName evidence="2">Uncharacterized protein</fullName>
    </submittedName>
</protein>
<dbReference type="InterPro" id="IPR001387">
    <property type="entry name" value="Cro/C1-type_HTH"/>
</dbReference>
<evidence type="ECO:0000313" key="3">
    <source>
        <dbReference type="Proteomes" id="UP000019084"/>
    </source>
</evidence>
<reference evidence="2 3" key="1">
    <citation type="submission" date="2014-01" db="EMBL/GenBank/DDBJ databases">
        <title>Genome sequence and analysis of Xanthomonas arboricola pv. pruni.</title>
        <authorList>
            <person name="Fujikawa T."/>
            <person name="Nakazono-Nagaoka E."/>
        </authorList>
    </citation>
    <scope>NUCLEOTIDE SEQUENCE [LARGE SCALE GENOMIC DNA]</scope>
    <source>
        <strain evidence="3">MAFF 301420</strain>
    </source>
</reference>
<dbReference type="Gene3D" id="1.10.260.40">
    <property type="entry name" value="lambda repressor-like DNA-binding domains"/>
    <property type="match status" value="1"/>
</dbReference>
<dbReference type="AlphaFoldDB" id="W4SFZ4"/>
<feature type="region of interest" description="Disordered" evidence="1">
    <location>
        <begin position="160"/>
        <end position="239"/>
    </location>
</feature>
<gene>
    <name evidence="2" type="ORF">XPR_1957</name>
</gene>
<sequence>MEAGVTRHPNRQLLRRLDRAKRFQDDRYRLRLTHLTLGKLLDVSVRTVQNWESGKTRIPHSAFKLVRLLASGKHLDGPAWKGFHVRGDVLVSPEGHAFPAADLGWWSLAIRQAEAYRTLSRKQRQAKQAHATEGSDAGACDSAEPGELAGVAKSLLQQVRSGPYSLPGRKVSSEVPRRSCRRQPTRTEPGARVPVASCGPQDPTKAAQHPGTRGGWGGLSLTPEDRPKSATPRRKGVCK</sequence>
<dbReference type="GO" id="GO:0003677">
    <property type="term" value="F:DNA binding"/>
    <property type="evidence" value="ECO:0007669"/>
    <property type="project" value="InterPro"/>
</dbReference>
<dbReference type="CDD" id="cd00093">
    <property type="entry name" value="HTH_XRE"/>
    <property type="match status" value="1"/>
</dbReference>
<name>W4SFZ4_9XANT</name>
<dbReference type="SUPFAM" id="SSF47413">
    <property type="entry name" value="lambda repressor-like DNA-binding domains"/>
    <property type="match status" value="1"/>
</dbReference>
<comment type="caution">
    <text evidence="2">The sequence shown here is derived from an EMBL/GenBank/DDBJ whole genome shotgun (WGS) entry which is preliminary data.</text>
</comment>
<dbReference type="InterPro" id="IPR021077">
    <property type="entry name" value="Phage_phi-Lf_Orf112"/>
</dbReference>
<accession>W4SFZ4</accession>
<evidence type="ECO:0000256" key="1">
    <source>
        <dbReference type="SAM" id="MobiDB-lite"/>
    </source>
</evidence>
<dbReference type="InterPro" id="IPR010982">
    <property type="entry name" value="Lambda_DNA-bd_dom_sf"/>
</dbReference>
<dbReference type="Proteomes" id="UP000019084">
    <property type="component" value="Unassembled WGS sequence"/>
</dbReference>
<evidence type="ECO:0000313" key="2">
    <source>
        <dbReference type="EMBL" id="GAE55322.1"/>
    </source>
</evidence>
<dbReference type="EMBL" id="BAVC01000161">
    <property type="protein sequence ID" value="GAE55322.1"/>
    <property type="molecule type" value="Genomic_DNA"/>
</dbReference>
<organism evidence="2 3">
    <name type="scientific">Xanthomonas arboricola pv. pruni MAFF 301420</name>
    <dbReference type="NCBI Taxonomy" id="1418095"/>
    <lineage>
        <taxon>Bacteria</taxon>
        <taxon>Pseudomonadati</taxon>
        <taxon>Pseudomonadota</taxon>
        <taxon>Gammaproteobacteria</taxon>
        <taxon>Lysobacterales</taxon>
        <taxon>Lysobacteraceae</taxon>
        <taxon>Xanthomonas</taxon>
    </lineage>
</organism>
<dbReference type="NCBIfam" id="NF040522">
    <property type="entry name" value="VC1465_fam"/>
    <property type="match status" value="1"/>
</dbReference>
<proteinExistence type="predicted"/>